<proteinExistence type="inferred from homology"/>
<dbReference type="InterPro" id="IPR016024">
    <property type="entry name" value="ARM-type_fold"/>
</dbReference>
<gene>
    <name evidence="2" type="ORF">CAPTEDRAFT_35015</name>
</gene>
<organism evidence="2">
    <name type="scientific">Capitella teleta</name>
    <name type="common">Polychaete worm</name>
    <dbReference type="NCBI Taxonomy" id="283909"/>
    <lineage>
        <taxon>Eukaryota</taxon>
        <taxon>Metazoa</taxon>
        <taxon>Spiralia</taxon>
        <taxon>Lophotrochozoa</taxon>
        <taxon>Annelida</taxon>
        <taxon>Polychaeta</taxon>
        <taxon>Sedentaria</taxon>
        <taxon>Scolecida</taxon>
        <taxon>Capitellidae</taxon>
        <taxon>Capitella</taxon>
    </lineage>
</organism>
<dbReference type="EMBL" id="KB301027">
    <property type="protein sequence ID" value="ELU05982.1"/>
    <property type="molecule type" value="Genomic_DNA"/>
</dbReference>
<dbReference type="PANTHER" id="PTHR32226">
    <property type="entry name" value="TELO2-INTERACTING PROTEIN 2"/>
    <property type="match status" value="1"/>
</dbReference>
<evidence type="ECO:0000313" key="2">
    <source>
        <dbReference type="EMBL" id="ELU05982.1"/>
    </source>
</evidence>
<dbReference type="Gene3D" id="1.25.10.10">
    <property type="entry name" value="Leucine-rich Repeat Variant"/>
    <property type="match status" value="1"/>
</dbReference>
<dbReference type="SUPFAM" id="SSF48371">
    <property type="entry name" value="ARM repeat"/>
    <property type="match status" value="1"/>
</dbReference>
<dbReference type="OMA" id="DRCCNGQ"/>
<dbReference type="GO" id="GO:0005829">
    <property type="term" value="C:cytosol"/>
    <property type="evidence" value="ECO:0007669"/>
    <property type="project" value="TreeGrafter"/>
</dbReference>
<evidence type="ECO:0000313" key="3">
    <source>
        <dbReference type="EnsemblMetazoa" id="CapteP35015"/>
    </source>
</evidence>
<protein>
    <submittedName>
        <fullName evidence="2 3">Uncharacterized protein</fullName>
    </submittedName>
</protein>
<dbReference type="AlphaFoldDB" id="R7UPW0"/>
<reference evidence="4" key="1">
    <citation type="submission" date="2012-12" db="EMBL/GenBank/DDBJ databases">
        <authorList>
            <person name="Hellsten U."/>
            <person name="Grimwood J."/>
            <person name="Chapman J.A."/>
            <person name="Shapiro H."/>
            <person name="Aerts A."/>
            <person name="Otillar R.P."/>
            <person name="Terry A.Y."/>
            <person name="Boore J.L."/>
            <person name="Simakov O."/>
            <person name="Marletaz F."/>
            <person name="Cho S.-J."/>
            <person name="Edsinger-Gonzales E."/>
            <person name="Havlak P."/>
            <person name="Kuo D.-H."/>
            <person name="Larsson T."/>
            <person name="Lv J."/>
            <person name="Arendt D."/>
            <person name="Savage R."/>
            <person name="Osoegawa K."/>
            <person name="de Jong P."/>
            <person name="Lindberg D.R."/>
            <person name="Seaver E.C."/>
            <person name="Weisblat D.A."/>
            <person name="Putnam N.H."/>
            <person name="Grigoriev I.V."/>
            <person name="Rokhsar D.S."/>
        </authorList>
    </citation>
    <scope>NUCLEOTIDE SEQUENCE</scope>
    <source>
        <strain evidence="4">I ESC-2004</strain>
    </source>
</reference>
<reference evidence="3" key="3">
    <citation type="submission" date="2015-06" db="UniProtKB">
        <authorList>
            <consortium name="EnsemblMetazoa"/>
        </authorList>
    </citation>
    <scope>IDENTIFICATION</scope>
</reference>
<dbReference type="GO" id="GO:0005634">
    <property type="term" value="C:nucleus"/>
    <property type="evidence" value="ECO:0007669"/>
    <property type="project" value="TreeGrafter"/>
</dbReference>
<comment type="similarity">
    <text evidence="1">Belongs to the TTI2 family.</text>
</comment>
<evidence type="ECO:0000256" key="1">
    <source>
        <dbReference type="ARBA" id="ARBA00034736"/>
    </source>
</evidence>
<dbReference type="Proteomes" id="UP000014760">
    <property type="component" value="Unassembled WGS sequence"/>
</dbReference>
<feature type="non-terminal residue" evidence="2">
    <location>
        <position position="1"/>
    </location>
</feature>
<dbReference type="OrthoDB" id="6417021at2759"/>
<dbReference type="InterPro" id="IPR018870">
    <property type="entry name" value="Tti2"/>
</dbReference>
<reference evidence="2 4" key="2">
    <citation type="journal article" date="2013" name="Nature">
        <title>Insights into bilaterian evolution from three spiralian genomes.</title>
        <authorList>
            <person name="Simakov O."/>
            <person name="Marletaz F."/>
            <person name="Cho S.J."/>
            <person name="Edsinger-Gonzales E."/>
            <person name="Havlak P."/>
            <person name="Hellsten U."/>
            <person name="Kuo D.H."/>
            <person name="Larsson T."/>
            <person name="Lv J."/>
            <person name="Arendt D."/>
            <person name="Savage R."/>
            <person name="Osoegawa K."/>
            <person name="de Jong P."/>
            <person name="Grimwood J."/>
            <person name="Chapman J.A."/>
            <person name="Shapiro H."/>
            <person name="Aerts A."/>
            <person name="Otillar R.P."/>
            <person name="Terry A.Y."/>
            <person name="Boore J.L."/>
            <person name="Grigoriev I.V."/>
            <person name="Lindberg D.R."/>
            <person name="Seaver E.C."/>
            <person name="Weisblat D.A."/>
            <person name="Putnam N.H."/>
            <person name="Rokhsar D.S."/>
        </authorList>
    </citation>
    <scope>NUCLEOTIDE SEQUENCE</scope>
    <source>
        <strain evidence="2 4">I ESC-2004</strain>
    </source>
</reference>
<dbReference type="GO" id="GO:0110078">
    <property type="term" value="C:TTT Hsp90 cochaperone complex"/>
    <property type="evidence" value="ECO:0007669"/>
    <property type="project" value="InterPro"/>
</dbReference>
<name>R7UPW0_CAPTE</name>
<dbReference type="STRING" id="283909.R7UPW0"/>
<dbReference type="InterPro" id="IPR011989">
    <property type="entry name" value="ARM-like"/>
</dbReference>
<dbReference type="EnsemblMetazoa" id="CapteT35015">
    <property type="protein sequence ID" value="CapteP35015"/>
    <property type="gene ID" value="CapteG35015"/>
</dbReference>
<feature type="non-terminal residue" evidence="2">
    <location>
        <position position="248"/>
    </location>
</feature>
<keyword evidence="4" id="KW-1185">Reference proteome</keyword>
<accession>R7UPW0</accession>
<dbReference type="EMBL" id="AMQN01007613">
    <property type="status" value="NOT_ANNOTATED_CDS"/>
    <property type="molecule type" value="Genomic_DNA"/>
</dbReference>
<sequence length="248" mass="28701">RSHLSRQRWKLNPGSVCVFRRCALSVTFPQLSLFVDDVLPPSLLFLDDFQVEHKIFGIEILSHMMLNCSATELSWQGRLEVMYDALQRLTYASEAEVLRKVYPALHLCLRLVEKKPSKLHDSIFQRLLYNMQMENRIAVRLIYAQNLRSFIECLGSKVMKHLKKLMPVFYSFLEIYDGPTEECRLSMLSALEATLKVAWMRIEGHSDAILQCLVKVIYEMSVDCTQTPSEVKSLVIAKCVQNLVLLKR</sequence>
<dbReference type="PANTHER" id="PTHR32226:SF2">
    <property type="entry name" value="TELO2-INTERACTING PROTEIN 2"/>
    <property type="match status" value="1"/>
</dbReference>
<dbReference type="Pfam" id="PF10521">
    <property type="entry name" value="Tti2"/>
    <property type="match status" value="1"/>
</dbReference>
<dbReference type="HOGENOM" id="CLU_047507_1_0_1"/>
<evidence type="ECO:0000313" key="4">
    <source>
        <dbReference type="Proteomes" id="UP000014760"/>
    </source>
</evidence>